<dbReference type="GO" id="GO:0016020">
    <property type="term" value="C:membrane"/>
    <property type="evidence" value="ECO:0007669"/>
    <property type="project" value="TreeGrafter"/>
</dbReference>
<dbReference type="InterPro" id="IPR005025">
    <property type="entry name" value="FMN_Rdtase-like_dom"/>
</dbReference>
<evidence type="ECO:0000256" key="2">
    <source>
        <dbReference type="ARBA" id="ARBA00022630"/>
    </source>
</evidence>
<keyword evidence="2" id="KW-0285">Flavoprotein</keyword>
<keyword evidence="6" id="KW-1185">Reference proteome</keyword>
<evidence type="ECO:0000256" key="1">
    <source>
        <dbReference type="ARBA" id="ARBA00001917"/>
    </source>
</evidence>
<dbReference type="Proteomes" id="UP000253940">
    <property type="component" value="Chromosome"/>
</dbReference>
<protein>
    <submittedName>
        <fullName evidence="5">Flavodoxin family protein</fullName>
    </submittedName>
</protein>
<dbReference type="AlphaFoldDB" id="A0A345PB91"/>
<accession>A0A345PB91</accession>
<dbReference type="InterPro" id="IPR029039">
    <property type="entry name" value="Flavoprotein-like_sf"/>
</dbReference>
<dbReference type="InterPro" id="IPR001226">
    <property type="entry name" value="Flavodoxin_CS"/>
</dbReference>
<evidence type="ECO:0000313" key="6">
    <source>
        <dbReference type="Proteomes" id="UP000253940"/>
    </source>
</evidence>
<organism evidence="5 6">
    <name type="scientific">Aquirhabdus parva</name>
    <dbReference type="NCBI Taxonomy" id="2283318"/>
    <lineage>
        <taxon>Bacteria</taxon>
        <taxon>Pseudomonadati</taxon>
        <taxon>Pseudomonadota</taxon>
        <taxon>Gammaproteobacteria</taxon>
        <taxon>Moraxellales</taxon>
        <taxon>Moraxellaceae</taxon>
        <taxon>Aquirhabdus</taxon>
    </lineage>
</organism>
<dbReference type="SUPFAM" id="SSF52218">
    <property type="entry name" value="Flavoproteins"/>
    <property type="match status" value="1"/>
</dbReference>
<dbReference type="GO" id="GO:0010181">
    <property type="term" value="F:FMN binding"/>
    <property type="evidence" value="ECO:0007669"/>
    <property type="project" value="InterPro"/>
</dbReference>
<proteinExistence type="predicted"/>
<feature type="domain" description="Flavodoxin-like" evidence="4">
    <location>
        <begin position="8"/>
        <end position="180"/>
    </location>
</feature>
<dbReference type="EMBL" id="CP031222">
    <property type="protein sequence ID" value="AXI04550.1"/>
    <property type="molecule type" value="Genomic_DNA"/>
</dbReference>
<dbReference type="GO" id="GO:0003955">
    <property type="term" value="F:NAD(P)H dehydrogenase (quinone) activity"/>
    <property type="evidence" value="ECO:0007669"/>
    <property type="project" value="TreeGrafter"/>
</dbReference>
<evidence type="ECO:0000256" key="3">
    <source>
        <dbReference type="ARBA" id="ARBA00022643"/>
    </source>
</evidence>
<dbReference type="Gene3D" id="3.40.50.360">
    <property type="match status" value="1"/>
</dbReference>
<dbReference type="RefSeq" id="WP_114900614.1">
    <property type="nucleotide sequence ID" value="NZ_CP031222.1"/>
</dbReference>
<name>A0A345PB91_9GAMM</name>
<dbReference type="PROSITE" id="PS00201">
    <property type="entry name" value="FLAVODOXIN"/>
    <property type="match status" value="1"/>
</dbReference>
<dbReference type="PANTHER" id="PTHR30546">
    <property type="entry name" value="FLAVODOXIN-RELATED PROTEIN WRBA-RELATED"/>
    <property type="match status" value="1"/>
</dbReference>
<dbReference type="GO" id="GO:0009055">
    <property type="term" value="F:electron transfer activity"/>
    <property type="evidence" value="ECO:0007669"/>
    <property type="project" value="InterPro"/>
</dbReference>
<dbReference type="InterPro" id="IPR008254">
    <property type="entry name" value="Flavodoxin/NO_synth"/>
</dbReference>
<keyword evidence="3" id="KW-0288">FMN</keyword>
<sequence length="187" mass="20517">MAQRVKRLCVVYHSAYGHTARVAQAIVDGANEVADVDASLVSVEHMDHYKWELLDQADLLVFGSPTYMGSVTGQFKLFMDATSSRWMARAWSGKLAAGFANSGGLSGDKLSVLQQINLFAMQHGMLWSGLPLMSQGHAPSDLNRLASFLGLMTQSDNLPVAQTPPDGDMATARWFGQHLAQLMHRFY</sequence>
<evidence type="ECO:0000259" key="4">
    <source>
        <dbReference type="PROSITE" id="PS50902"/>
    </source>
</evidence>
<evidence type="ECO:0000313" key="5">
    <source>
        <dbReference type="EMBL" id="AXI04550.1"/>
    </source>
</evidence>
<gene>
    <name evidence="5" type="ORF">HYN46_04750</name>
</gene>
<dbReference type="PROSITE" id="PS50902">
    <property type="entry name" value="FLAVODOXIN_LIKE"/>
    <property type="match status" value="1"/>
</dbReference>
<dbReference type="KEGG" id="mbah:HYN46_04750"/>
<dbReference type="Pfam" id="PF03358">
    <property type="entry name" value="FMN_red"/>
    <property type="match status" value="1"/>
</dbReference>
<dbReference type="PANTHER" id="PTHR30546:SF23">
    <property type="entry name" value="FLAVOPROTEIN-LIKE PROTEIN YCP4-RELATED"/>
    <property type="match status" value="1"/>
</dbReference>
<reference evidence="5 6" key="1">
    <citation type="submission" date="2018-07" db="EMBL/GenBank/DDBJ databases">
        <title>Genome sequencing of Moraxellaceae gen. HYN0046.</title>
        <authorList>
            <person name="Kim M."/>
            <person name="Yi H."/>
        </authorList>
    </citation>
    <scope>NUCLEOTIDE SEQUENCE [LARGE SCALE GENOMIC DNA]</scope>
    <source>
        <strain evidence="5 6">HYN0046</strain>
    </source>
</reference>
<comment type="cofactor">
    <cofactor evidence="1">
        <name>FMN</name>
        <dbReference type="ChEBI" id="CHEBI:58210"/>
    </cofactor>
</comment>
<dbReference type="OrthoDB" id="9801479at2"/>